<dbReference type="EMBL" id="QKZK01000026">
    <property type="protein sequence ID" value="PZX13410.1"/>
    <property type="molecule type" value="Genomic_DNA"/>
</dbReference>
<evidence type="ECO:0000313" key="1">
    <source>
        <dbReference type="EMBL" id="PZX13410.1"/>
    </source>
</evidence>
<dbReference type="Proteomes" id="UP000249239">
    <property type="component" value="Unassembled WGS sequence"/>
</dbReference>
<accession>A0A2W7N018</accession>
<gene>
    <name evidence="1" type="ORF">LX69_02666</name>
</gene>
<protein>
    <submittedName>
        <fullName evidence="1">Uncharacterized protein</fullName>
    </submittedName>
</protein>
<evidence type="ECO:0000313" key="2">
    <source>
        <dbReference type="Proteomes" id="UP000249239"/>
    </source>
</evidence>
<keyword evidence="2" id="KW-1185">Reference proteome</keyword>
<name>A0A2W7N018_9BACT</name>
<proteinExistence type="predicted"/>
<organism evidence="1 2">
    <name type="scientific">Breznakibacter xylanolyticus</name>
    <dbReference type="NCBI Taxonomy" id="990"/>
    <lineage>
        <taxon>Bacteria</taxon>
        <taxon>Pseudomonadati</taxon>
        <taxon>Bacteroidota</taxon>
        <taxon>Bacteroidia</taxon>
        <taxon>Marinilabiliales</taxon>
        <taxon>Marinilabiliaceae</taxon>
        <taxon>Breznakibacter</taxon>
    </lineage>
</organism>
<comment type="caution">
    <text evidence="1">The sequence shown here is derived from an EMBL/GenBank/DDBJ whole genome shotgun (WGS) entry which is preliminary data.</text>
</comment>
<dbReference type="AlphaFoldDB" id="A0A2W7N018"/>
<sequence length="247" mass="28636">MTLSLAFEFINERNINMWALKIKVLPSGFVWIYSGEEENGFNPFKLTHLLANGNTAGFLKTNLQKSKYLNIRSDVNFTSTLEGLYFFEAFNDTLFVITDDGVQHSRIFNFDQHTVPQALFEMDYGNVFEFFTEFNKTDYVNGIHNFMQVKNSWLFSFFQGGSRWLAHGHSDSLISLSNKLTDTNNFESVTLPIEELRFFQNGNQITYFMDATWLIENKNRVINLELTNIISTIHENSNPILVNCLLK</sequence>
<reference evidence="1 2" key="1">
    <citation type="submission" date="2018-06" db="EMBL/GenBank/DDBJ databases">
        <title>Genomic Encyclopedia of Archaeal and Bacterial Type Strains, Phase II (KMG-II): from individual species to whole genera.</title>
        <authorList>
            <person name="Goeker M."/>
        </authorList>
    </citation>
    <scope>NUCLEOTIDE SEQUENCE [LARGE SCALE GENOMIC DNA]</scope>
    <source>
        <strain evidence="1 2">DSM 6779</strain>
    </source>
</reference>